<protein>
    <submittedName>
        <fullName evidence="1">Uncharacterized protein</fullName>
    </submittedName>
</protein>
<accession>A0A7C4JKT1</accession>
<gene>
    <name evidence="1" type="ORF">ENU20_00245</name>
</gene>
<proteinExistence type="predicted"/>
<comment type="caution">
    <text evidence="1">The sequence shown here is derived from an EMBL/GenBank/DDBJ whole genome shotgun (WGS) entry which is preliminary data.</text>
</comment>
<reference evidence="1" key="1">
    <citation type="journal article" date="2020" name="mSystems">
        <title>Genome- and Community-Level Interaction Insights into Carbon Utilization and Element Cycling Functions of Hydrothermarchaeota in Hydrothermal Sediment.</title>
        <authorList>
            <person name="Zhou Z."/>
            <person name="Liu Y."/>
            <person name="Xu W."/>
            <person name="Pan J."/>
            <person name="Luo Z.H."/>
            <person name="Li M."/>
        </authorList>
    </citation>
    <scope>NUCLEOTIDE SEQUENCE [LARGE SCALE GENOMIC DNA]</scope>
    <source>
        <strain evidence="1">SpSt-648</strain>
    </source>
</reference>
<dbReference type="EMBL" id="DTBP01000004">
    <property type="protein sequence ID" value="HGQ73500.1"/>
    <property type="molecule type" value="Genomic_DNA"/>
</dbReference>
<evidence type="ECO:0000313" key="1">
    <source>
        <dbReference type="EMBL" id="HGQ73500.1"/>
    </source>
</evidence>
<name>A0A7C4JKT1_STAMA</name>
<dbReference type="AlphaFoldDB" id="A0A7C4JKT1"/>
<organism evidence="1">
    <name type="scientific">Staphylothermus marinus</name>
    <dbReference type="NCBI Taxonomy" id="2280"/>
    <lineage>
        <taxon>Archaea</taxon>
        <taxon>Thermoproteota</taxon>
        <taxon>Thermoprotei</taxon>
        <taxon>Desulfurococcales</taxon>
        <taxon>Desulfurococcaceae</taxon>
        <taxon>Staphylothermus</taxon>
    </lineage>
</organism>
<sequence length="63" mass="6816">MEKALTKALVIHGSINGLNTIFYLHMDNADAILEKGIGISVRGVGVVISLNPLVIKCIEVIHY</sequence>